<dbReference type="CDD" id="cd14498">
    <property type="entry name" value="DSP"/>
    <property type="match status" value="1"/>
</dbReference>
<dbReference type="GO" id="GO:0007165">
    <property type="term" value="P:signal transduction"/>
    <property type="evidence" value="ECO:0007669"/>
    <property type="project" value="TreeGrafter"/>
</dbReference>
<dbReference type="Gene3D" id="3.90.190.10">
    <property type="entry name" value="Protein tyrosine phosphatase superfamily"/>
    <property type="match status" value="1"/>
</dbReference>
<keyword evidence="3" id="KW-0904">Protein phosphatase</keyword>
<feature type="domain" description="Tyrosine specific protein phosphatases" evidence="8">
    <location>
        <begin position="70"/>
        <end position="128"/>
    </location>
</feature>
<dbReference type="RefSeq" id="YP_008003893.1">
    <property type="nucleotide sequence ID" value="NC_021247.1"/>
</dbReference>
<dbReference type="GO" id="GO:0004722">
    <property type="term" value="F:protein serine/threonine phosphatase activity"/>
    <property type="evidence" value="ECO:0007669"/>
    <property type="project" value="UniProtKB-EC"/>
</dbReference>
<protein>
    <submittedName>
        <fullName evidence="9">Protein tyrosine phosphatase 2</fullName>
    </submittedName>
</protein>
<keyword evidence="6" id="KW-0812">Transmembrane</keyword>
<keyword evidence="2" id="KW-0378">Hydrolase</keyword>
<dbReference type="SUPFAM" id="SSF52799">
    <property type="entry name" value="(Phosphotyrosine protein) phosphatases II"/>
    <property type="match status" value="1"/>
</dbReference>
<feature type="transmembrane region" description="Helical" evidence="6">
    <location>
        <begin position="90"/>
        <end position="110"/>
    </location>
</feature>
<comment type="catalytic activity">
    <reaction evidence="4">
        <text>O-phospho-L-seryl-[protein] + H2O = L-seryl-[protein] + phosphate</text>
        <dbReference type="Rhea" id="RHEA:20629"/>
        <dbReference type="Rhea" id="RHEA-COMP:9863"/>
        <dbReference type="Rhea" id="RHEA-COMP:11604"/>
        <dbReference type="ChEBI" id="CHEBI:15377"/>
        <dbReference type="ChEBI" id="CHEBI:29999"/>
        <dbReference type="ChEBI" id="CHEBI:43474"/>
        <dbReference type="ChEBI" id="CHEBI:83421"/>
        <dbReference type="EC" id="3.1.3.16"/>
    </reaction>
</comment>
<proteinExistence type="inferred from homology"/>
<evidence type="ECO:0000256" key="5">
    <source>
        <dbReference type="ARBA" id="ARBA00048336"/>
    </source>
</evidence>
<feature type="domain" description="Tyrosine-protein phosphatase" evidence="7">
    <location>
        <begin position="2"/>
        <end position="149"/>
    </location>
</feature>
<name>A0A916KNZ0_9POXV</name>
<keyword evidence="6" id="KW-1133">Transmembrane helix</keyword>
<dbReference type="PANTHER" id="PTHR45948">
    <property type="entry name" value="DUAL SPECIFICITY PROTEIN PHOSPHATASE DDB_G0269404-RELATED"/>
    <property type="match status" value="1"/>
</dbReference>
<dbReference type="PROSITE" id="PS50056">
    <property type="entry name" value="TYR_PHOSPHATASE_2"/>
    <property type="match status" value="1"/>
</dbReference>
<feature type="transmembrane region" description="Helical" evidence="6">
    <location>
        <begin position="142"/>
        <end position="159"/>
    </location>
</feature>
<dbReference type="InterPro" id="IPR000340">
    <property type="entry name" value="Dual-sp_phosphatase_cat-dom"/>
</dbReference>
<accession>A0A916KNZ0</accession>
<organism evidence="9 10">
    <name type="scientific">Adoxophyes honmai entomopoxvirus 'L'</name>
    <dbReference type="NCBI Taxonomy" id="1293540"/>
    <lineage>
        <taxon>Viruses</taxon>
        <taxon>Varidnaviria</taxon>
        <taxon>Bamfordvirae</taxon>
        <taxon>Nucleocytoviricota</taxon>
        <taxon>Pokkesviricetes</taxon>
        <taxon>Chitovirales</taxon>
        <taxon>Poxviridae</taxon>
        <taxon>Entomopoxvirinae</taxon>
        <taxon>Betaentomopoxvirus</taxon>
        <taxon>Betaentomopoxvirus ahonmai</taxon>
    </lineage>
</organism>
<dbReference type="InterPro" id="IPR000387">
    <property type="entry name" value="Tyr_Pase_dom"/>
</dbReference>
<comment type="similarity">
    <text evidence="1">Belongs to the protein-tyrosine phosphatase family. Non-receptor class dual specificity subfamily.</text>
</comment>
<dbReference type="KEGG" id="vg:15613999"/>
<evidence type="ECO:0000256" key="2">
    <source>
        <dbReference type="ARBA" id="ARBA00022801"/>
    </source>
</evidence>
<dbReference type="OrthoDB" id="12612at10239"/>
<reference evidence="9" key="1">
    <citation type="journal article" date="2013" name="J. Virol.">
        <title>New Insights into the Evolution of Entomopoxvirinae from the Complete Genome Sequences of Four Entomopoxviruses Infecting Adoxophyes honmai, Choristoneura biennis, Choristoneura rosaceana, and Mythimna separata.</title>
        <authorList>
            <person name="Theze J."/>
            <person name="Takatsuka J."/>
            <person name="Li Z."/>
            <person name="Gallais J."/>
            <person name="Doucet D."/>
            <person name="Arif B."/>
            <person name="Nakai M."/>
            <person name="Herniou E.A."/>
        </authorList>
    </citation>
    <scope>NUCLEOTIDE SEQUENCE</scope>
    <source>
        <strain evidence="9">Tokyo</strain>
    </source>
</reference>
<keyword evidence="10" id="KW-1185">Reference proteome</keyword>
<evidence type="ECO:0000313" key="9">
    <source>
        <dbReference type="EMBL" id="CCU55391.1"/>
    </source>
</evidence>
<evidence type="ECO:0000259" key="7">
    <source>
        <dbReference type="PROSITE" id="PS50054"/>
    </source>
</evidence>
<sequence>MNISKITNNIFLGGLHDYNNDEIKNYLLQHNIKSILTIWNYDKLDINYLNIDKNNYLYLYAMDTINQNILKYFDITYNFIKKKYKENKNILIHCYAGMSRSAIMVINFFMHYYDVNYELSENIIYNKRKIQPNQSFVYQAKLYGYYKSIFLIIYLFHYFKINIGNINHNEL</sequence>
<dbReference type="PANTHER" id="PTHR45948:SF2">
    <property type="entry name" value="DUAL SPECIFICITY PROTEIN PHOSPHATASE"/>
    <property type="match status" value="1"/>
</dbReference>
<evidence type="ECO:0000256" key="1">
    <source>
        <dbReference type="ARBA" id="ARBA00008601"/>
    </source>
</evidence>
<dbReference type="GeneID" id="15613999"/>
<dbReference type="Proteomes" id="UP000792575">
    <property type="component" value="Genome"/>
</dbReference>
<dbReference type="SMART" id="SM00195">
    <property type="entry name" value="DSPc"/>
    <property type="match status" value="1"/>
</dbReference>
<dbReference type="InterPro" id="IPR029021">
    <property type="entry name" value="Prot-tyrosine_phosphatase-like"/>
</dbReference>
<dbReference type="EMBL" id="HF679131">
    <property type="protein sequence ID" value="CCU55391.1"/>
    <property type="molecule type" value="Genomic_DNA"/>
</dbReference>
<dbReference type="InterPro" id="IPR016130">
    <property type="entry name" value="Tyr_Pase_AS"/>
</dbReference>
<gene>
    <name evidence="9" type="ORF">AHEV_070</name>
</gene>
<keyword evidence="6" id="KW-0472">Membrane</keyword>
<evidence type="ECO:0000313" key="10">
    <source>
        <dbReference type="Proteomes" id="UP000792575"/>
    </source>
</evidence>
<dbReference type="InterPro" id="IPR020422">
    <property type="entry name" value="TYR_PHOSPHATASE_DUAL_dom"/>
</dbReference>
<comment type="catalytic activity">
    <reaction evidence="5">
        <text>O-phospho-L-threonyl-[protein] + H2O = L-threonyl-[protein] + phosphate</text>
        <dbReference type="Rhea" id="RHEA:47004"/>
        <dbReference type="Rhea" id="RHEA-COMP:11060"/>
        <dbReference type="Rhea" id="RHEA-COMP:11605"/>
        <dbReference type="ChEBI" id="CHEBI:15377"/>
        <dbReference type="ChEBI" id="CHEBI:30013"/>
        <dbReference type="ChEBI" id="CHEBI:43474"/>
        <dbReference type="ChEBI" id="CHEBI:61977"/>
        <dbReference type="EC" id="3.1.3.16"/>
    </reaction>
</comment>
<dbReference type="GO" id="GO:0004725">
    <property type="term" value="F:protein tyrosine phosphatase activity"/>
    <property type="evidence" value="ECO:0007669"/>
    <property type="project" value="TreeGrafter"/>
</dbReference>
<evidence type="ECO:0000256" key="6">
    <source>
        <dbReference type="SAM" id="Phobius"/>
    </source>
</evidence>
<dbReference type="Pfam" id="PF00782">
    <property type="entry name" value="DSPc"/>
    <property type="match status" value="1"/>
</dbReference>
<evidence type="ECO:0000256" key="4">
    <source>
        <dbReference type="ARBA" id="ARBA00047761"/>
    </source>
</evidence>
<evidence type="ECO:0000259" key="8">
    <source>
        <dbReference type="PROSITE" id="PS50056"/>
    </source>
</evidence>
<dbReference type="PROSITE" id="PS00383">
    <property type="entry name" value="TYR_PHOSPHATASE_1"/>
    <property type="match status" value="1"/>
</dbReference>
<dbReference type="PROSITE" id="PS50054">
    <property type="entry name" value="TYR_PHOSPHATASE_DUAL"/>
    <property type="match status" value="1"/>
</dbReference>
<evidence type="ECO:0000256" key="3">
    <source>
        <dbReference type="ARBA" id="ARBA00022912"/>
    </source>
</evidence>